<gene>
    <name evidence="3" type="ORF">EUA04_02005</name>
</gene>
<proteinExistence type="inferred from homology"/>
<dbReference type="SMART" id="SM00701">
    <property type="entry name" value="PGRP"/>
    <property type="match status" value="1"/>
</dbReference>
<dbReference type="Gene3D" id="3.40.80.10">
    <property type="entry name" value="Peptidoglycan recognition protein-like"/>
    <property type="match status" value="1"/>
</dbReference>
<dbReference type="SUPFAM" id="SSF55846">
    <property type="entry name" value="N-acetylmuramoyl-L-alanine amidase-like"/>
    <property type="match status" value="1"/>
</dbReference>
<name>A0A4R5XC98_9MYCO</name>
<dbReference type="GO" id="GO:0009253">
    <property type="term" value="P:peptidoglycan catabolic process"/>
    <property type="evidence" value="ECO:0007669"/>
    <property type="project" value="InterPro"/>
</dbReference>
<dbReference type="RefSeq" id="WP_133412687.1">
    <property type="nucleotide sequence ID" value="NZ_SDLP01000001.1"/>
</dbReference>
<dbReference type="InterPro" id="IPR006619">
    <property type="entry name" value="PGRP_domain_met/bac"/>
</dbReference>
<dbReference type="InterPro" id="IPR015510">
    <property type="entry name" value="PGRP"/>
</dbReference>
<dbReference type="InterPro" id="IPR002502">
    <property type="entry name" value="Amidase_domain"/>
</dbReference>
<feature type="domain" description="Peptidoglycan recognition protein family" evidence="2">
    <location>
        <begin position="1"/>
        <end position="110"/>
    </location>
</feature>
<dbReference type="EMBL" id="SDLP01000001">
    <property type="protein sequence ID" value="TDL11788.1"/>
    <property type="molecule type" value="Genomic_DNA"/>
</dbReference>
<dbReference type="GO" id="GO:0008270">
    <property type="term" value="F:zinc ion binding"/>
    <property type="evidence" value="ECO:0007669"/>
    <property type="project" value="InterPro"/>
</dbReference>
<dbReference type="InterPro" id="IPR036505">
    <property type="entry name" value="Amidase/PGRP_sf"/>
</dbReference>
<dbReference type="CDD" id="cd06583">
    <property type="entry name" value="PGRP"/>
    <property type="match status" value="1"/>
</dbReference>
<organism evidence="3 4">
    <name type="scientific">Mycolicibacterium obuense</name>
    <dbReference type="NCBI Taxonomy" id="1807"/>
    <lineage>
        <taxon>Bacteria</taxon>
        <taxon>Bacillati</taxon>
        <taxon>Actinomycetota</taxon>
        <taxon>Actinomycetes</taxon>
        <taxon>Mycobacteriales</taxon>
        <taxon>Mycobacteriaceae</taxon>
        <taxon>Mycolicibacterium</taxon>
    </lineage>
</organism>
<sequence length="168" mass="18242">MTVHHTGVVLGDNRNAPARLRQHQQLHQNQRGWIDIAYHVGVDRNGNIYQLRDPSIKGDTATEYDTTGHFLVLCEGNFEEEVVTEEQLQGAAMAFAWARSEFPIGLPEVEGHQDYAATACPGADLYAHVESGDLTRRVDALLAAGPFSLPLISGPQAAQLVAAIEAGQ</sequence>
<reference evidence="3 4" key="1">
    <citation type="submission" date="2019-01" db="EMBL/GenBank/DDBJ databases">
        <title>High-quality-draft genome sequences of five non-tuberculosis mycobacteriaceae isolated from a nosocomial environment.</title>
        <authorList>
            <person name="Tiago I."/>
            <person name="Alarico S."/>
            <person name="Pereira S.G."/>
            <person name="Coelho C."/>
            <person name="Maranha A."/>
            <person name="Empadinhas N."/>
        </authorList>
    </citation>
    <scope>NUCLEOTIDE SEQUENCE [LARGE SCALE GENOMIC DNA]</scope>
    <source>
        <strain evidence="3 4">22DIII</strain>
    </source>
</reference>
<dbReference type="AlphaFoldDB" id="A0A4R5XC98"/>
<evidence type="ECO:0000256" key="1">
    <source>
        <dbReference type="ARBA" id="ARBA00007553"/>
    </source>
</evidence>
<dbReference type="PANTHER" id="PTHR11022">
    <property type="entry name" value="PEPTIDOGLYCAN RECOGNITION PROTEIN"/>
    <property type="match status" value="1"/>
</dbReference>
<comment type="similarity">
    <text evidence="1">Belongs to the N-acetylmuramoyl-L-alanine amidase 2 family.</text>
</comment>
<dbReference type="Proteomes" id="UP000294952">
    <property type="component" value="Unassembled WGS sequence"/>
</dbReference>
<comment type="caution">
    <text evidence="3">The sequence shown here is derived from an EMBL/GenBank/DDBJ whole genome shotgun (WGS) entry which is preliminary data.</text>
</comment>
<dbReference type="GO" id="GO:0008745">
    <property type="term" value="F:N-acetylmuramoyl-L-alanine amidase activity"/>
    <property type="evidence" value="ECO:0007669"/>
    <property type="project" value="InterPro"/>
</dbReference>
<protein>
    <submittedName>
        <fullName evidence="3">N-acetylmuramoyl-L-alanine amidase</fullName>
    </submittedName>
</protein>
<accession>A0A4R5XC98</accession>
<evidence type="ECO:0000313" key="3">
    <source>
        <dbReference type="EMBL" id="TDL11788.1"/>
    </source>
</evidence>
<evidence type="ECO:0000259" key="2">
    <source>
        <dbReference type="SMART" id="SM00701"/>
    </source>
</evidence>
<evidence type="ECO:0000313" key="4">
    <source>
        <dbReference type="Proteomes" id="UP000294952"/>
    </source>
</evidence>
<dbReference type="Pfam" id="PF01510">
    <property type="entry name" value="Amidase_2"/>
    <property type="match status" value="1"/>
</dbReference>
<dbReference type="PANTHER" id="PTHR11022:SF41">
    <property type="entry name" value="PEPTIDOGLYCAN-RECOGNITION PROTEIN LC-RELATED"/>
    <property type="match status" value="1"/>
</dbReference>